<dbReference type="KEGG" id="mym:A176_001456"/>
<evidence type="ECO:0000313" key="1">
    <source>
        <dbReference type="EMBL" id="AKQ64544.1"/>
    </source>
</evidence>
<keyword evidence="2" id="KW-1185">Reference proteome</keyword>
<dbReference type="InterPro" id="IPR043504">
    <property type="entry name" value="Peptidase_S1_PA_chymotrypsin"/>
</dbReference>
<dbReference type="SUPFAM" id="SSF50494">
    <property type="entry name" value="Trypsin-like serine proteases"/>
    <property type="match status" value="1"/>
</dbReference>
<reference evidence="1 2" key="1">
    <citation type="journal article" date="2016" name="PLoS ONE">
        <title>Complete Genome Sequence and Comparative Genomics of a Novel Myxobacterium Myxococcus hansupus.</title>
        <authorList>
            <person name="Sharma G."/>
            <person name="Narwani T."/>
            <person name="Subramanian S."/>
        </authorList>
    </citation>
    <scope>NUCLEOTIDE SEQUENCE [LARGE SCALE GENOMIC DNA]</scope>
    <source>
        <strain evidence="2">mixupus</strain>
    </source>
</reference>
<dbReference type="STRING" id="1297742.A176_001456"/>
<dbReference type="InterPro" id="IPR009003">
    <property type="entry name" value="Peptidase_S1_PA"/>
</dbReference>
<dbReference type="Pfam" id="PF13365">
    <property type="entry name" value="Trypsin_2"/>
    <property type="match status" value="1"/>
</dbReference>
<evidence type="ECO:0000313" key="2">
    <source>
        <dbReference type="Proteomes" id="UP000009026"/>
    </source>
</evidence>
<name>A0A0H4WP60_9BACT</name>
<protein>
    <submittedName>
        <fullName evidence="1">Glutamate synthase [NADPH] large chain</fullName>
    </submittedName>
</protein>
<dbReference type="eggNOG" id="COG3591">
    <property type="taxonomic scope" value="Bacteria"/>
</dbReference>
<dbReference type="Proteomes" id="UP000009026">
    <property type="component" value="Chromosome"/>
</dbReference>
<accession>A0A0H4WP60</accession>
<dbReference type="EMBL" id="CP012109">
    <property type="protein sequence ID" value="AKQ64544.1"/>
    <property type="molecule type" value="Genomic_DNA"/>
</dbReference>
<dbReference type="AlphaFoldDB" id="A0A0H4WP60"/>
<dbReference type="PATRIC" id="fig|1297742.4.peg.1474"/>
<sequence length="304" mass="32628">MAGKLSADSIRDELRSVLAMGAQVLARMEHLGEDAARTDAEQTALETVVAFFGRPALAVRNGSFGTPPVGWEVLEQHRADIERTIDATGRIELVGYGMLGTGFLVAEDLVMTNCHVAKEFCRRAADAWVLKLGVVPQVDWLGEHLRDAQAAFPIAGVAALHPVHDLALLRLGTAKGASLCPAPLRLASQGPSDAASRALYCVGYPMKDHTRTPPEVLLRIFSDTFGVKRLQPGELLSLDPAQQQLAHDCSTLGGSSGSPIVDLETHAVLGLHFGGTRQENHAVALWQLAEDPLLRRAGLRFDSP</sequence>
<gene>
    <name evidence="1" type="ORF">A176_001456</name>
</gene>
<organism evidence="1 2">
    <name type="scientific">Pseudomyxococcus hansupus</name>
    <dbReference type="NCBI Taxonomy" id="1297742"/>
    <lineage>
        <taxon>Bacteria</taxon>
        <taxon>Pseudomonadati</taxon>
        <taxon>Myxococcota</taxon>
        <taxon>Myxococcia</taxon>
        <taxon>Myxococcales</taxon>
        <taxon>Cystobacterineae</taxon>
        <taxon>Myxococcaceae</taxon>
        <taxon>Pseudomyxococcus</taxon>
    </lineage>
</organism>
<dbReference type="Gene3D" id="2.40.10.10">
    <property type="entry name" value="Trypsin-like serine proteases"/>
    <property type="match status" value="2"/>
</dbReference>
<proteinExistence type="predicted"/>